<dbReference type="Pfam" id="PF00068">
    <property type="entry name" value="Phospholip_A2_1"/>
    <property type="match status" value="1"/>
</dbReference>
<feature type="disulfide bond" evidence="6">
    <location>
        <begin position="109"/>
        <end position="120"/>
    </location>
</feature>
<feature type="binding site" evidence="5">
    <location>
        <position position="71"/>
    </location>
    <ligand>
        <name>Ca(2+)</name>
        <dbReference type="ChEBI" id="CHEBI:29108"/>
    </ligand>
</feature>
<accession>A0A9Q1HAK0</accession>
<keyword evidence="8" id="KW-0378">Hydrolase</keyword>
<dbReference type="EMBL" id="JAIZAY010000007">
    <property type="protein sequence ID" value="KAJ8039044.1"/>
    <property type="molecule type" value="Genomic_DNA"/>
</dbReference>
<gene>
    <name evidence="10" type="ORF">HOLleu_16631</name>
</gene>
<keyword evidence="8" id="KW-0732">Signal</keyword>
<comment type="subcellular location">
    <subcellularLocation>
        <location evidence="1 8">Secreted</location>
    </subcellularLocation>
</comment>
<dbReference type="InterPro" id="IPR036444">
    <property type="entry name" value="PLipase_A2_dom_sf"/>
</dbReference>
<keyword evidence="5" id="KW-0479">Metal-binding</keyword>
<dbReference type="InterPro" id="IPR001211">
    <property type="entry name" value="PLA2"/>
</dbReference>
<feature type="disulfide bond" evidence="6">
    <location>
        <begin position="83"/>
        <end position="115"/>
    </location>
</feature>
<dbReference type="FunFam" id="1.20.90.10:FF:000015">
    <property type="entry name" value="Phospholipase A(2)"/>
    <property type="match status" value="1"/>
</dbReference>
<protein>
    <recommendedName>
        <fullName evidence="8">Phospholipase A2</fullName>
        <ecNumber evidence="8">3.1.1.4</ecNumber>
    </recommendedName>
</protein>
<dbReference type="EC" id="3.1.1.4" evidence="8"/>
<feature type="binding site" evidence="5">
    <location>
        <position position="52"/>
    </location>
    <ligand>
        <name>Ca(2+)</name>
        <dbReference type="ChEBI" id="CHEBI:29108"/>
    </ligand>
</feature>
<evidence type="ECO:0000256" key="7">
    <source>
        <dbReference type="RuleBase" id="RU003654"/>
    </source>
</evidence>
<dbReference type="PANTHER" id="PTHR11716:SF51">
    <property type="entry name" value="PHOSPHOLIPASE A2"/>
    <property type="match status" value="1"/>
</dbReference>
<dbReference type="GO" id="GO:0047498">
    <property type="term" value="F:calcium-dependent phospholipase A2 activity"/>
    <property type="evidence" value="ECO:0007669"/>
    <property type="project" value="TreeGrafter"/>
</dbReference>
<feature type="chain" id="PRO_5040536111" description="Phospholipase A2" evidence="8">
    <location>
        <begin position="22"/>
        <end position="147"/>
    </location>
</feature>
<comment type="cofactor">
    <cofactor evidence="5">
        <name>Ca(2+)</name>
        <dbReference type="ChEBI" id="CHEBI:29108"/>
    </cofactor>
    <text evidence="5">Binds 1 Ca(2+) ion per subunit.</text>
</comment>
<evidence type="ECO:0000256" key="6">
    <source>
        <dbReference type="PIRSR" id="PIRSR601211-3"/>
    </source>
</evidence>
<dbReference type="OrthoDB" id="5841574at2759"/>
<dbReference type="InterPro" id="IPR016090">
    <property type="entry name" value="PLA2-like_dom"/>
</dbReference>
<keyword evidence="11" id="KW-1185">Reference proteome</keyword>
<dbReference type="Proteomes" id="UP001152320">
    <property type="component" value="Chromosome 7"/>
</dbReference>
<proteinExistence type="inferred from homology"/>
<dbReference type="PROSITE" id="PS00119">
    <property type="entry name" value="PA2_ASP"/>
    <property type="match status" value="1"/>
</dbReference>
<organism evidence="10 11">
    <name type="scientific">Holothuria leucospilota</name>
    <name type="common">Black long sea cucumber</name>
    <name type="synonym">Mertensiothuria leucospilota</name>
    <dbReference type="NCBI Taxonomy" id="206669"/>
    <lineage>
        <taxon>Eukaryota</taxon>
        <taxon>Metazoa</taxon>
        <taxon>Echinodermata</taxon>
        <taxon>Eleutherozoa</taxon>
        <taxon>Echinozoa</taxon>
        <taxon>Holothuroidea</taxon>
        <taxon>Aspidochirotacea</taxon>
        <taxon>Aspidochirotida</taxon>
        <taxon>Holothuriidae</taxon>
        <taxon>Holothuria</taxon>
    </lineage>
</organism>
<comment type="caution">
    <text evidence="10">The sequence shown here is derived from an EMBL/GenBank/DDBJ whole genome shotgun (WGS) entry which is preliminary data.</text>
</comment>
<feature type="disulfide bond" evidence="6">
    <location>
        <begin position="51"/>
        <end position="67"/>
    </location>
</feature>
<feature type="active site" evidence="4">
    <location>
        <position position="123"/>
    </location>
</feature>
<feature type="signal peptide" evidence="8">
    <location>
        <begin position="1"/>
        <end position="21"/>
    </location>
</feature>
<feature type="disulfide bond" evidence="6">
    <location>
        <begin position="73"/>
        <end position="122"/>
    </location>
</feature>
<evidence type="ECO:0000256" key="2">
    <source>
        <dbReference type="ARBA" id="ARBA00022525"/>
    </source>
</evidence>
<dbReference type="PROSITE" id="PS00118">
    <property type="entry name" value="PA2_HIS"/>
    <property type="match status" value="1"/>
</dbReference>
<evidence type="ECO:0000256" key="4">
    <source>
        <dbReference type="PIRSR" id="PIRSR601211-1"/>
    </source>
</evidence>
<dbReference type="GO" id="GO:0050482">
    <property type="term" value="P:arachidonate secretion"/>
    <property type="evidence" value="ECO:0007669"/>
    <property type="project" value="InterPro"/>
</dbReference>
<evidence type="ECO:0000256" key="5">
    <source>
        <dbReference type="PIRSR" id="PIRSR601211-2"/>
    </source>
</evidence>
<dbReference type="InterPro" id="IPR033113">
    <property type="entry name" value="PLA2_histidine"/>
</dbReference>
<keyword evidence="8" id="KW-0443">Lipid metabolism</keyword>
<dbReference type="InterPro" id="IPR033112">
    <property type="entry name" value="PLA2_Asp_AS"/>
</dbReference>
<evidence type="ECO:0000313" key="10">
    <source>
        <dbReference type="EMBL" id="KAJ8039044.1"/>
    </source>
</evidence>
<evidence type="ECO:0000256" key="8">
    <source>
        <dbReference type="RuleBase" id="RU361236"/>
    </source>
</evidence>
<sequence>MKAIIFFLLVGSASLSSSLRARRDVYQFGQMIECLTPRSAYSDYNGYGCWCGTGGSGTPLDGTDRCCRTHDRCYDSLQNSGACGSRNLYWESYSYSRNNCDTQSAFISCGSGDSCEVGLCQCDKTAAECFRGETFNSEYRNYNKNNC</sequence>
<dbReference type="GO" id="GO:0016042">
    <property type="term" value="P:lipid catabolic process"/>
    <property type="evidence" value="ECO:0007669"/>
    <property type="project" value="InterPro"/>
</dbReference>
<keyword evidence="5 8" id="KW-0106">Calcium</keyword>
<dbReference type="GO" id="GO:0005509">
    <property type="term" value="F:calcium ion binding"/>
    <property type="evidence" value="ECO:0007669"/>
    <property type="project" value="InterPro"/>
</dbReference>
<evidence type="ECO:0000313" key="11">
    <source>
        <dbReference type="Proteomes" id="UP001152320"/>
    </source>
</evidence>
<feature type="active site" evidence="4">
    <location>
        <position position="70"/>
    </location>
</feature>
<dbReference type="PRINTS" id="PR00389">
    <property type="entry name" value="PHPHLIPASEA2"/>
</dbReference>
<dbReference type="SMART" id="SM00085">
    <property type="entry name" value="PA2c"/>
    <property type="match status" value="1"/>
</dbReference>
<dbReference type="CDD" id="cd00125">
    <property type="entry name" value="PLA2c"/>
    <property type="match status" value="1"/>
</dbReference>
<keyword evidence="2 8" id="KW-0964">Secreted</keyword>
<keyword evidence="3 6" id="KW-1015">Disulfide bond</keyword>
<feature type="disulfide bond" evidence="6">
    <location>
        <begin position="66"/>
        <end position="129"/>
    </location>
</feature>
<evidence type="ECO:0000256" key="3">
    <source>
        <dbReference type="ARBA" id="ARBA00023157"/>
    </source>
</evidence>
<reference evidence="10" key="1">
    <citation type="submission" date="2021-10" db="EMBL/GenBank/DDBJ databases">
        <title>Tropical sea cucumber genome reveals ecological adaptation and Cuvierian tubules defense mechanism.</title>
        <authorList>
            <person name="Chen T."/>
        </authorList>
    </citation>
    <scope>NUCLEOTIDE SEQUENCE</scope>
    <source>
        <strain evidence="10">Nanhai2018</strain>
        <tissue evidence="10">Muscle</tissue>
    </source>
</reference>
<evidence type="ECO:0000259" key="9">
    <source>
        <dbReference type="SMART" id="SM00085"/>
    </source>
</evidence>
<dbReference type="PANTHER" id="PTHR11716">
    <property type="entry name" value="PHOSPHOLIPASE A2 FAMILY MEMBER"/>
    <property type="match status" value="1"/>
</dbReference>
<dbReference type="GO" id="GO:0006644">
    <property type="term" value="P:phospholipid metabolic process"/>
    <property type="evidence" value="ECO:0007669"/>
    <property type="project" value="InterPro"/>
</dbReference>
<dbReference type="SUPFAM" id="SSF48619">
    <property type="entry name" value="Phospholipase A2, PLA2"/>
    <property type="match status" value="1"/>
</dbReference>
<feature type="domain" description="Phospholipase A2-like central" evidence="9">
    <location>
        <begin position="24"/>
        <end position="147"/>
    </location>
</feature>
<name>A0A9Q1HAK0_HOLLE</name>
<comment type="similarity">
    <text evidence="7">Belongs to the phospholipase A2 family.</text>
</comment>
<dbReference type="AlphaFoldDB" id="A0A9Q1HAK0"/>
<dbReference type="GO" id="GO:0005543">
    <property type="term" value="F:phospholipid binding"/>
    <property type="evidence" value="ECO:0007669"/>
    <property type="project" value="TreeGrafter"/>
</dbReference>
<comment type="catalytic activity">
    <reaction evidence="8">
        <text>a 1,2-diacyl-sn-glycero-3-phosphocholine + H2O = a 1-acyl-sn-glycero-3-phosphocholine + a fatty acid + H(+)</text>
        <dbReference type="Rhea" id="RHEA:15801"/>
        <dbReference type="ChEBI" id="CHEBI:15377"/>
        <dbReference type="ChEBI" id="CHEBI:15378"/>
        <dbReference type="ChEBI" id="CHEBI:28868"/>
        <dbReference type="ChEBI" id="CHEBI:57643"/>
        <dbReference type="ChEBI" id="CHEBI:58168"/>
        <dbReference type="EC" id="3.1.1.4"/>
    </reaction>
</comment>
<dbReference type="Gene3D" id="1.20.90.10">
    <property type="entry name" value="Phospholipase A2 domain"/>
    <property type="match status" value="1"/>
</dbReference>
<feature type="binding site" evidence="5">
    <location>
        <position position="54"/>
    </location>
    <ligand>
        <name>Ca(2+)</name>
        <dbReference type="ChEBI" id="CHEBI:29108"/>
    </ligand>
</feature>
<evidence type="ECO:0000256" key="1">
    <source>
        <dbReference type="ARBA" id="ARBA00004613"/>
    </source>
</evidence>
<dbReference type="GO" id="GO:0005576">
    <property type="term" value="C:extracellular region"/>
    <property type="evidence" value="ECO:0007669"/>
    <property type="project" value="UniProtKB-SubCell"/>
</dbReference>